<reference evidence="1" key="2">
    <citation type="submission" date="2022-01" db="EMBL/GenBank/DDBJ databases">
        <authorList>
            <person name="Yamashiro T."/>
            <person name="Shiraishi A."/>
            <person name="Satake H."/>
            <person name="Nakayama K."/>
        </authorList>
    </citation>
    <scope>NUCLEOTIDE SEQUENCE</scope>
</reference>
<dbReference type="Proteomes" id="UP001151760">
    <property type="component" value="Unassembled WGS sequence"/>
</dbReference>
<proteinExistence type="predicted"/>
<comment type="caution">
    <text evidence="1">The sequence shown here is derived from an EMBL/GenBank/DDBJ whole genome shotgun (WGS) entry which is preliminary data.</text>
</comment>
<protein>
    <submittedName>
        <fullName evidence="1">Uncharacterized protein</fullName>
    </submittedName>
</protein>
<organism evidence="1 2">
    <name type="scientific">Tanacetum coccineum</name>
    <dbReference type="NCBI Taxonomy" id="301880"/>
    <lineage>
        <taxon>Eukaryota</taxon>
        <taxon>Viridiplantae</taxon>
        <taxon>Streptophyta</taxon>
        <taxon>Embryophyta</taxon>
        <taxon>Tracheophyta</taxon>
        <taxon>Spermatophyta</taxon>
        <taxon>Magnoliopsida</taxon>
        <taxon>eudicotyledons</taxon>
        <taxon>Gunneridae</taxon>
        <taxon>Pentapetalae</taxon>
        <taxon>asterids</taxon>
        <taxon>campanulids</taxon>
        <taxon>Asterales</taxon>
        <taxon>Asteraceae</taxon>
        <taxon>Asteroideae</taxon>
        <taxon>Anthemideae</taxon>
        <taxon>Anthemidinae</taxon>
        <taxon>Tanacetum</taxon>
    </lineage>
</organism>
<gene>
    <name evidence="1" type="ORF">Tco_1028365</name>
</gene>
<keyword evidence="2" id="KW-1185">Reference proteome</keyword>
<evidence type="ECO:0000313" key="2">
    <source>
        <dbReference type="Proteomes" id="UP001151760"/>
    </source>
</evidence>
<accession>A0ABQ5G1Z0</accession>
<reference evidence="1" key="1">
    <citation type="journal article" date="2022" name="Int. J. Mol. Sci.">
        <title>Draft Genome of Tanacetum Coccineum: Genomic Comparison of Closely Related Tanacetum-Family Plants.</title>
        <authorList>
            <person name="Yamashiro T."/>
            <person name="Shiraishi A."/>
            <person name="Nakayama K."/>
            <person name="Satake H."/>
        </authorList>
    </citation>
    <scope>NUCLEOTIDE SEQUENCE</scope>
</reference>
<evidence type="ECO:0000313" key="1">
    <source>
        <dbReference type="EMBL" id="GJT69079.1"/>
    </source>
</evidence>
<sequence length="170" mass="19252">MRDGDEDEDEKNDEVNYDRLQVLDFAEKLLLRDANVAYGGVDDMKRLACLNEPADWLLASIRNQIVDAAGESAHTLCVGVINIGDGNGKGSWPFQAFIQIKKQRTKAHMILRVQLWVPVLKPNGCYGLEETHQADATNSAIWCMNTNTEAWPFVHRQKILGSQRRKERDV</sequence>
<dbReference type="EMBL" id="BQNB010017956">
    <property type="protein sequence ID" value="GJT69079.1"/>
    <property type="molecule type" value="Genomic_DNA"/>
</dbReference>
<name>A0ABQ5G1Z0_9ASTR</name>